<evidence type="ECO:0000313" key="3">
    <source>
        <dbReference type="Proteomes" id="UP000546173"/>
    </source>
</evidence>
<protein>
    <submittedName>
        <fullName evidence="2">Uncharacterized protein</fullName>
    </submittedName>
</protein>
<dbReference type="EMBL" id="JACMYH010000003">
    <property type="protein sequence ID" value="MBC2679451.1"/>
    <property type="molecule type" value="Genomic_DNA"/>
</dbReference>
<organism evidence="2 3">
    <name type="scientific">Pseudomonas baltica</name>
    <dbReference type="NCBI Taxonomy" id="2762576"/>
    <lineage>
        <taxon>Bacteria</taxon>
        <taxon>Pseudomonadati</taxon>
        <taxon>Pseudomonadota</taxon>
        <taxon>Gammaproteobacteria</taxon>
        <taxon>Pseudomonadales</taxon>
        <taxon>Pseudomonadaceae</taxon>
        <taxon>Pseudomonas</taxon>
    </lineage>
</organism>
<keyword evidence="1" id="KW-1133">Transmembrane helix</keyword>
<name>A0A7X1G779_9PSED</name>
<dbReference type="RefSeq" id="WP_185794804.1">
    <property type="nucleotide sequence ID" value="NZ_JACMYH010000003.1"/>
</dbReference>
<proteinExistence type="predicted"/>
<dbReference type="Proteomes" id="UP000546173">
    <property type="component" value="Unassembled WGS sequence"/>
</dbReference>
<reference evidence="2 3" key="1">
    <citation type="submission" date="2020-08" db="EMBL/GenBank/DDBJ databases">
        <title>Pseudomonas sp. nov.</title>
        <authorList>
            <person name="Gieschler S."/>
            <person name="Fiedler G."/>
            <person name="Brinks E."/>
            <person name="Boehnlein C."/>
            <person name="Franz C.M.A.P."/>
            <person name="Kabisch J."/>
        </authorList>
    </citation>
    <scope>NUCLEOTIDE SEQUENCE [LARGE SCALE GENOMIC DNA]</scope>
    <source>
        <strain evidence="2 3">MBT-2</strain>
    </source>
</reference>
<keyword evidence="1" id="KW-0812">Transmembrane</keyword>
<comment type="caution">
    <text evidence="2">The sequence shown here is derived from an EMBL/GenBank/DDBJ whole genome shotgun (WGS) entry which is preliminary data.</text>
</comment>
<dbReference type="AlphaFoldDB" id="A0A7X1G779"/>
<keyword evidence="3" id="KW-1185">Reference proteome</keyword>
<sequence length="112" mass="12120">MASFCGIQAHPTIGREQRLLVYQACPRMRANLSPTLLLGTPEYRSVDSLIACRGATSMRRKPDLLWTLVILLGLGIVTTGYAQSLWASKADTAAELIVVQASMVQGSMASPR</sequence>
<evidence type="ECO:0000256" key="1">
    <source>
        <dbReference type="SAM" id="Phobius"/>
    </source>
</evidence>
<evidence type="ECO:0000313" key="2">
    <source>
        <dbReference type="EMBL" id="MBC2679451.1"/>
    </source>
</evidence>
<feature type="transmembrane region" description="Helical" evidence="1">
    <location>
        <begin position="64"/>
        <end position="82"/>
    </location>
</feature>
<accession>A0A7X1G779</accession>
<keyword evidence="1" id="KW-0472">Membrane</keyword>
<gene>
    <name evidence="2" type="ORF">H7993_13730</name>
</gene>